<dbReference type="Proteomes" id="UP000198929">
    <property type="component" value="Unassembled WGS sequence"/>
</dbReference>
<keyword evidence="2" id="KW-1185">Reference proteome</keyword>
<protein>
    <recommendedName>
        <fullName evidence="3">Tubby C 2</fullName>
    </recommendedName>
</protein>
<accession>A0A1H9W6N0</accession>
<evidence type="ECO:0008006" key="3">
    <source>
        <dbReference type="Google" id="ProtNLM"/>
    </source>
</evidence>
<organism evidence="1 2">
    <name type="scientific">Corynebacterium cystitidis DSM 20524</name>
    <dbReference type="NCBI Taxonomy" id="1121357"/>
    <lineage>
        <taxon>Bacteria</taxon>
        <taxon>Bacillati</taxon>
        <taxon>Actinomycetota</taxon>
        <taxon>Actinomycetes</taxon>
        <taxon>Mycobacteriales</taxon>
        <taxon>Corynebacteriaceae</taxon>
        <taxon>Corynebacterium</taxon>
    </lineage>
</organism>
<name>A0A1H9W6N0_9CORY</name>
<sequence length="162" mass="17954">MDVTRPNKAGIFTGGGEGKWVWRGNELFDANSVLIAHVRSDVLIMGRKRLLVEYTPGPRHFTVRATADDGTLYTITQQGFTVGQLAGCCDDRPYSLNRVRWWSKEREILDAAGDVVARTQPLISGMVEVIDGPAIDDVPTLDLVFLTWGLVLVDSPVRRTLI</sequence>
<dbReference type="RefSeq" id="WP_092260755.1">
    <property type="nucleotide sequence ID" value="NZ_CP047199.1"/>
</dbReference>
<reference evidence="2" key="1">
    <citation type="submission" date="2016-10" db="EMBL/GenBank/DDBJ databases">
        <authorList>
            <person name="Varghese N."/>
            <person name="Submissions S."/>
        </authorList>
    </citation>
    <scope>NUCLEOTIDE SEQUENCE [LARGE SCALE GENOMIC DNA]</scope>
    <source>
        <strain evidence="2">DSM 20524</strain>
    </source>
</reference>
<dbReference type="AlphaFoldDB" id="A0A1H9W6N0"/>
<gene>
    <name evidence="1" type="ORF">SAMN05661109_02568</name>
</gene>
<dbReference type="STRING" id="1121357.SAMN05661109_02568"/>
<evidence type="ECO:0000313" key="1">
    <source>
        <dbReference type="EMBL" id="SES29582.1"/>
    </source>
</evidence>
<evidence type="ECO:0000313" key="2">
    <source>
        <dbReference type="Proteomes" id="UP000198929"/>
    </source>
</evidence>
<dbReference type="EMBL" id="FOGQ01000017">
    <property type="protein sequence ID" value="SES29582.1"/>
    <property type="molecule type" value="Genomic_DNA"/>
</dbReference>
<proteinExistence type="predicted"/>